<comment type="subcellular location">
    <subcellularLocation>
        <location evidence="1">Membrane</location>
        <topology evidence="1">Single-pass membrane protein</topology>
    </subcellularLocation>
</comment>
<keyword evidence="6" id="KW-0732">Signal</keyword>
<feature type="region of interest" description="Disordered" evidence="5">
    <location>
        <begin position="285"/>
        <end position="313"/>
    </location>
</feature>
<dbReference type="EMBL" id="RFLY01000021">
    <property type="protein sequence ID" value="RMH88113.1"/>
    <property type="molecule type" value="Genomic_DNA"/>
</dbReference>
<dbReference type="PANTHER" id="PTHR33446">
    <property type="entry name" value="PROTEIN TONB-RELATED"/>
    <property type="match status" value="1"/>
</dbReference>
<evidence type="ECO:0000256" key="2">
    <source>
        <dbReference type="ARBA" id="ARBA00022692"/>
    </source>
</evidence>
<dbReference type="OrthoDB" id="5982524at2"/>
<feature type="chain" id="PRO_5018294984" evidence="6">
    <location>
        <begin position="22"/>
        <end position="313"/>
    </location>
</feature>
<dbReference type="InterPro" id="IPR051045">
    <property type="entry name" value="TonB-dependent_transducer"/>
</dbReference>
<keyword evidence="8" id="KW-1185">Reference proteome</keyword>
<comment type="caution">
    <text evidence="7">The sequence shown here is derived from an EMBL/GenBank/DDBJ whole genome shotgun (WGS) entry which is preliminary data.</text>
</comment>
<organism evidence="7 8">
    <name type="scientific">Solilutibacter pythonis</name>
    <dbReference type="NCBI Taxonomy" id="2483112"/>
    <lineage>
        <taxon>Bacteria</taxon>
        <taxon>Pseudomonadati</taxon>
        <taxon>Pseudomonadota</taxon>
        <taxon>Gammaproteobacteria</taxon>
        <taxon>Lysobacterales</taxon>
        <taxon>Lysobacteraceae</taxon>
        <taxon>Solilutibacter</taxon>
    </lineage>
</organism>
<accession>A0A3M2HJT8</accession>
<dbReference type="NCBIfam" id="TIGR01352">
    <property type="entry name" value="tonB_Cterm"/>
    <property type="match status" value="1"/>
</dbReference>
<evidence type="ECO:0000256" key="4">
    <source>
        <dbReference type="ARBA" id="ARBA00023136"/>
    </source>
</evidence>
<dbReference type="InterPro" id="IPR006260">
    <property type="entry name" value="TonB/TolA_C"/>
</dbReference>
<evidence type="ECO:0000256" key="6">
    <source>
        <dbReference type="SAM" id="SignalP"/>
    </source>
</evidence>
<sequence length="313" mass="34335">MRIRYTLLSLTLAAAALAAQAAQPALAQSRTASAWALDITTTESVMTMRVDGVIEFDTLGKVTSHQLKIAGLPEAIAKMANEAMAEVEFEPVIRDGKPVNARTFARMTFVARQQRGGGYEVRLERMRFFDGRYDGMGAPKGGEARVARPMRPIAKQRRQIQYPAGLMRAGVSGAVMTELKLRPDGTVEDVFITQSALFNVRGRDRVLDKAREVLEKEVMAAVRTWRFELAPPEPGQPFDGVGQLPVFFVMSGARIDQEGRWRHESRSPRRLAPWALEGDADRIAGISDVGDSEDGRLAMGGGDIRAKSLPIAP</sequence>
<dbReference type="PANTHER" id="PTHR33446:SF2">
    <property type="entry name" value="PROTEIN TONB"/>
    <property type="match status" value="1"/>
</dbReference>
<proteinExistence type="predicted"/>
<dbReference type="RefSeq" id="WP_122102415.1">
    <property type="nucleotide sequence ID" value="NZ_RFLY01000021.1"/>
</dbReference>
<protein>
    <submittedName>
        <fullName evidence="7">TonB family protein</fullName>
    </submittedName>
</protein>
<dbReference type="GO" id="GO:0016020">
    <property type="term" value="C:membrane"/>
    <property type="evidence" value="ECO:0007669"/>
    <property type="project" value="UniProtKB-SubCell"/>
</dbReference>
<evidence type="ECO:0000256" key="5">
    <source>
        <dbReference type="SAM" id="MobiDB-lite"/>
    </source>
</evidence>
<evidence type="ECO:0000313" key="8">
    <source>
        <dbReference type="Proteomes" id="UP000275012"/>
    </source>
</evidence>
<evidence type="ECO:0000313" key="7">
    <source>
        <dbReference type="EMBL" id="RMH88113.1"/>
    </source>
</evidence>
<name>A0A3M2HJT8_9GAMM</name>
<reference evidence="7 8" key="1">
    <citation type="submission" date="2018-10" db="EMBL/GenBank/DDBJ databases">
        <title>Proposal of Lysobacter pythonis sp. nov. isolated from royal pythons (Python regius).</title>
        <authorList>
            <person name="Hans-Juergen B."/>
            <person name="Huptas C."/>
            <person name="Sandra B."/>
            <person name="Igor L."/>
            <person name="Joachim S."/>
            <person name="Siegfried S."/>
            <person name="Mareike W."/>
            <person name="Peter K."/>
        </authorList>
    </citation>
    <scope>NUCLEOTIDE SEQUENCE [LARGE SCALE GENOMIC DNA]</scope>
    <source>
        <strain evidence="7 8">4284/11</strain>
    </source>
</reference>
<dbReference type="AlphaFoldDB" id="A0A3M2HJT8"/>
<evidence type="ECO:0000256" key="3">
    <source>
        <dbReference type="ARBA" id="ARBA00022989"/>
    </source>
</evidence>
<dbReference type="Gene3D" id="3.30.1150.10">
    <property type="match status" value="1"/>
</dbReference>
<keyword evidence="4" id="KW-0472">Membrane</keyword>
<keyword evidence="3" id="KW-1133">Transmembrane helix</keyword>
<dbReference type="Proteomes" id="UP000275012">
    <property type="component" value="Unassembled WGS sequence"/>
</dbReference>
<keyword evidence="2" id="KW-0812">Transmembrane</keyword>
<dbReference type="SUPFAM" id="SSF74653">
    <property type="entry name" value="TolA/TonB C-terminal domain"/>
    <property type="match status" value="1"/>
</dbReference>
<feature type="signal peptide" evidence="6">
    <location>
        <begin position="1"/>
        <end position="21"/>
    </location>
</feature>
<gene>
    <name evidence="7" type="ORF">EBB59_12125</name>
</gene>
<evidence type="ECO:0000256" key="1">
    <source>
        <dbReference type="ARBA" id="ARBA00004167"/>
    </source>
</evidence>